<reference evidence="7 9" key="2">
    <citation type="submission" date="2016-11" db="EMBL/GenBank/DDBJ databases">
        <title>Whole genomes of Flavobacteriaceae.</title>
        <authorList>
            <person name="Stine C."/>
            <person name="Li C."/>
            <person name="Tadesse D."/>
        </authorList>
    </citation>
    <scope>NUCLEOTIDE SEQUENCE [LARGE SCALE GENOMIC DNA]</scope>
    <source>
        <strain evidence="7 9">ATCC 29551</strain>
    </source>
</reference>
<keyword evidence="1" id="KW-0678">Repressor</keyword>
<dbReference type="OrthoDB" id="9798651at2"/>
<evidence type="ECO:0000313" key="8">
    <source>
        <dbReference type="Proteomes" id="UP000028712"/>
    </source>
</evidence>
<dbReference type="PANTHER" id="PTHR30363:SF4">
    <property type="entry name" value="GLYCEROL-3-PHOSPHATE REGULON REPRESSOR"/>
    <property type="match status" value="1"/>
</dbReference>
<dbReference type="AlphaFoldDB" id="A0A085ZZ39"/>
<dbReference type="InterPro" id="IPR036388">
    <property type="entry name" value="WH-like_DNA-bd_sf"/>
</dbReference>
<dbReference type="Proteomes" id="UP000028712">
    <property type="component" value="Unassembled WGS sequence"/>
</dbReference>
<dbReference type="InterPro" id="IPR001034">
    <property type="entry name" value="DeoR_HTH"/>
</dbReference>
<dbReference type="PRINTS" id="PR00037">
    <property type="entry name" value="HTHLACR"/>
</dbReference>
<evidence type="ECO:0000313" key="9">
    <source>
        <dbReference type="Proteomes" id="UP000198424"/>
    </source>
</evidence>
<dbReference type="Proteomes" id="UP000198424">
    <property type="component" value="Unassembled WGS sequence"/>
</dbReference>
<dbReference type="SUPFAM" id="SSF46785">
    <property type="entry name" value="Winged helix' DNA-binding domain"/>
    <property type="match status" value="1"/>
</dbReference>
<evidence type="ECO:0000313" key="6">
    <source>
        <dbReference type="EMBL" id="KFF09703.1"/>
    </source>
</evidence>
<dbReference type="RefSeq" id="WP_035627685.1">
    <property type="nucleotide sequence ID" value="NZ_JBEWQG010000030.1"/>
</dbReference>
<dbReference type="PROSITE" id="PS51000">
    <property type="entry name" value="HTH_DEOR_2"/>
    <property type="match status" value="1"/>
</dbReference>
<dbReference type="SMART" id="SM01134">
    <property type="entry name" value="DeoRC"/>
    <property type="match status" value="1"/>
</dbReference>
<dbReference type="eggNOG" id="COG1349">
    <property type="taxonomic scope" value="Bacteria"/>
</dbReference>
<dbReference type="PROSITE" id="PS00894">
    <property type="entry name" value="HTH_DEOR_1"/>
    <property type="match status" value="1"/>
</dbReference>
<dbReference type="Gene3D" id="1.10.10.10">
    <property type="entry name" value="Winged helix-like DNA-binding domain superfamily/Winged helix DNA-binding domain"/>
    <property type="match status" value="1"/>
</dbReference>
<evidence type="ECO:0000256" key="1">
    <source>
        <dbReference type="ARBA" id="ARBA00022491"/>
    </source>
</evidence>
<dbReference type="InterPro" id="IPR037171">
    <property type="entry name" value="NagB/RpiA_transferase-like"/>
</dbReference>
<gene>
    <name evidence="7" type="ORF">B0A62_17305</name>
    <name evidence="6" type="ORF">IW20_22725</name>
</gene>
<keyword evidence="2" id="KW-0805">Transcription regulation</keyword>
<comment type="caution">
    <text evidence="6">The sequence shown here is derived from an EMBL/GenBank/DDBJ whole genome shotgun (WGS) entry which is preliminary data.</text>
</comment>
<keyword evidence="4" id="KW-0804">Transcription</keyword>
<dbReference type="SMART" id="SM00420">
    <property type="entry name" value="HTH_DEOR"/>
    <property type="match status" value="1"/>
</dbReference>
<dbReference type="EMBL" id="JPRM01000047">
    <property type="protein sequence ID" value="KFF09703.1"/>
    <property type="molecule type" value="Genomic_DNA"/>
</dbReference>
<evidence type="ECO:0000256" key="4">
    <source>
        <dbReference type="ARBA" id="ARBA00023163"/>
    </source>
</evidence>
<dbReference type="InterPro" id="IPR018356">
    <property type="entry name" value="Tscrpt_reg_HTH_DeoR_CS"/>
</dbReference>
<dbReference type="InterPro" id="IPR050313">
    <property type="entry name" value="Carb_Metab_HTH_regulators"/>
</dbReference>
<reference evidence="6 8" key="1">
    <citation type="submission" date="2014-07" db="EMBL/GenBank/DDBJ databases">
        <title>Genome of Flavobacterium hydatis DSM 2063.</title>
        <authorList>
            <person name="Pipes S.E."/>
            <person name="Stropko S.J."/>
            <person name="Newman J.D."/>
        </authorList>
    </citation>
    <scope>NUCLEOTIDE SEQUENCE [LARGE SCALE GENOMIC DNA]</scope>
    <source>
        <strain evidence="6 8">DSM 2063</strain>
    </source>
</reference>
<dbReference type="STRING" id="991.IW20_22725"/>
<accession>A0A085ZZ39</accession>
<name>A0A085ZZ39_FLAHY</name>
<dbReference type="SUPFAM" id="SSF100950">
    <property type="entry name" value="NagB/RpiA/CoA transferase-like"/>
    <property type="match status" value="1"/>
</dbReference>
<evidence type="ECO:0000259" key="5">
    <source>
        <dbReference type="PROSITE" id="PS51000"/>
    </source>
</evidence>
<keyword evidence="9" id="KW-1185">Reference proteome</keyword>
<dbReference type="InterPro" id="IPR014036">
    <property type="entry name" value="DeoR-like_C"/>
</dbReference>
<evidence type="ECO:0000256" key="3">
    <source>
        <dbReference type="ARBA" id="ARBA00023125"/>
    </source>
</evidence>
<protein>
    <submittedName>
        <fullName evidence="6">DeoR faimly transcriptional regulator</fullName>
    </submittedName>
    <submittedName>
        <fullName evidence="7">DeoR family transcriptional regulator</fullName>
    </submittedName>
</protein>
<dbReference type="InterPro" id="IPR036390">
    <property type="entry name" value="WH_DNA-bd_sf"/>
</dbReference>
<dbReference type="Pfam" id="PF08220">
    <property type="entry name" value="HTH_DeoR"/>
    <property type="match status" value="1"/>
</dbReference>
<proteinExistence type="predicted"/>
<dbReference type="Pfam" id="PF00455">
    <property type="entry name" value="DeoRC"/>
    <property type="match status" value="1"/>
</dbReference>
<sequence length="249" mass="27562">MLKAERHKYIMTKLLEEQKVVTTDLALALDLSEDTIRRDLNELDSKNLLEKVYGGAIQPTEKSVDVFDIVISAEEEKKKNVTKALSLLHDGQVIIMSGGSTNLVFAKLIPSDLKATIYTYSLPIAMQLSQHPNIDLIFIGGKMQKNAMVTIGMDVIQVLSKIKADICFIGASSINVKQGLTEIGYEVSIVKKAMIESSDRVVSMFSSNKLNTKMPHVVCELSQLDTIVTNLDPEDPALEEYRKSGVFVL</sequence>
<feature type="domain" description="HTH deoR-type" evidence="5">
    <location>
        <begin position="3"/>
        <end position="58"/>
    </location>
</feature>
<keyword evidence="3" id="KW-0238">DNA-binding</keyword>
<dbReference type="EMBL" id="MUGY01000025">
    <property type="protein sequence ID" value="OXA91435.1"/>
    <property type="molecule type" value="Genomic_DNA"/>
</dbReference>
<dbReference type="GO" id="GO:0003677">
    <property type="term" value="F:DNA binding"/>
    <property type="evidence" value="ECO:0007669"/>
    <property type="project" value="UniProtKB-KW"/>
</dbReference>
<organism evidence="6 8">
    <name type="scientific">Flavobacterium hydatis</name>
    <name type="common">Cytophaga aquatilis</name>
    <dbReference type="NCBI Taxonomy" id="991"/>
    <lineage>
        <taxon>Bacteria</taxon>
        <taxon>Pseudomonadati</taxon>
        <taxon>Bacteroidota</taxon>
        <taxon>Flavobacteriia</taxon>
        <taxon>Flavobacteriales</taxon>
        <taxon>Flavobacteriaceae</taxon>
        <taxon>Flavobacterium</taxon>
    </lineage>
</organism>
<dbReference type="PANTHER" id="PTHR30363">
    <property type="entry name" value="HTH-TYPE TRANSCRIPTIONAL REGULATOR SRLR-RELATED"/>
    <property type="match status" value="1"/>
</dbReference>
<dbReference type="Gene3D" id="3.40.50.1360">
    <property type="match status" value="1"/>
</dbReference>
<dbReference type="GO" id="GO:0003700">
    <property type="term" value="F:DNA-binding transcription factor activity"/>
    <property type="evidence" value="ECO:0007669"/>
    <property type="project" value="InterPro"/>
</dbReference>
<evidence type="ECO:0000256" key="2">
    <source>
        <dbReference type="ARBA" id="ARBA00023015"/>
    </source>
</evidence>
<evidence type="ECO:0000313" key="7">
    <source>
        <dbReference type="EMBL" id="OXA91435.1"/>
    </source>
</evidence>